<accession>A0ACB5S298</accession>
<proteinExistence type="predicted"/>
<evidence type="ECO:0000313" key="1">
    <source>
        <dbReference type="EMBL" id="GME26878.1"/>
    </source>
</evidence>
<dbReference type="Proteomes" id="UP001165186">
    <property type="component" value="Unassembled WGS sequence"/>
</dbReference>
<reference evidence="1" key="1">
    <citation type="submission" date="2024-09" db="EMBL/GenBank/DDBJ databases">
        <title>Draft Genome Sequences of Neofusicoccum parvum.</title>
        <authorList>
            <person name="Ashida A."/>
            <person name="Camagna M."/>
            <person name="Tanaka A."/>
            <person name="Takemoto D."/>
        </authorList>
    </citation>
    <scope>NUCLEOTIDE SEQUENCE</scope>
    <source>
        <strain evidence="1">PPO83</strain>
    </source>
</reference>
<gene>
    <name evidence="1" type="primary">g11448</name>
    <name evidence="1" type="ORF">NpPPO83_00011448</name>
</gene>
<keyword evidence="2" id="KW-1185">Reference proteome</keyword>
<dbReference type="EMBL" id="BSXG01000032">
    <property type="protein sequence ID" value="GME26878.1"/>
    <property type="molecule type" value="Genomic_DNA"/>
</dbReference>
<evidence type="ECO:0000313" key="2">
    <source>
        <dbReference type="Proteomes" id="UP001165186"/>
    </source>
</evidence>
<protein>
    <submittedName>
        <fullName evidence="1">C6 transcription factor</fullName>
    </submittedName>
</protein>
<organism evidence="1 2">
    <name type="scientific">Neofusicoccum parvum</name>
    <dbReference type="NCBI Taxonomy" id="310453"/>
    <lineage>
        <taxon>Eukaryota</taxon>
        <taxon>Fungi</taxon>
        <taxon>Dikarya</taxon>
        <taxon>Ascomycota</taxon>
        <taxon>Pezizomycotina</taxon>
        <taxon>Dothideomycetes</taxon>
        <taxon>Dothideomycetes incertae sedis</taxon>
        <taxon>Botryosphaeriales</taxon>
        <taxon>Botryosphaeriaceae</taxon>
        <taxon>Neofusicoccum</taxon>
    </lineage>
</organism>
<comment type="caution">
    <text evidence="1">The sequence shown here is derived from an EMBL/GenBank/DDBJ whole genome shotgun (WGS) entry which is preliminary data.</text>
</comment>
<name>A0ACB5S298_9PEZI</name>
<sequence length="1105" mass="119632">MAFNIVNETETPQVNDAFVLKPGGQFYYEQRAVPAEVTGRNVLIRVVATGICGSDVHYWQHNRVGPYEVTAPLILGHESSGTVLATGPLVRTLSPGDRVALEPGVSCTTCRHCRAGRYNLCPSMKFAATPPHDGTLASTYVLPEECCFRLPGAMSFEEGALVEPLSVAVHCSRLAGLTPGASVLVFGAGPIGLLVCAVARAFGAGVVAVADINEARLGFAREYVKGGVETVVIRVGEEGLAERIVARTRGVDEEGFDVVIEATGVQACINEGVGALKRGGTFVQAGLGNSQVQFPIGLVCDKEVNFKGSFRYGPGDYALAIDLVGRGAVSVAELVTHRYAFEEAEKAFQGVARREGIKTVIYGPGVKAADALSRLRQKPRSIPPVQVTSSKQNCDLFRPCTLCVRAEAECVSDSAGHEVSQVDDYGEADSTMGITRRIFQLGSRDMDLRVTSAIPDGETLARSGAAHPATETPRDVRPISAILGYSLPTRLVVEFLLEEYFERVHWFSLVIYEPLFRKEYDSVADGFASPSQKGFLTLLTIVVGLGAWYRSQKTAVEVAFPGEDFGAWSSELLRQTELRLFDLMDDSSLTSVQVCSLLGSYGVYHGKPNVSFALLGASIKMAQALRLHREPSRGDPNEIEERKRVWWTIYTWDRFASITYGRPLGINEKDCNVSMPVDVLENPSFKYNGSSGGSPFILYSAYQRELNTLYQIASPMIEAVFGTRGGEAASSQRDRSAVVADMDQQLRDWHQRLPAHLVLDLNTDTRVDTLAEARAHRLQALSLQLTYDNIVIVLHRPFFAQQVNYLSRVLPVSLQGATPTSAHHAAADTPQSMVMPGSVNSETWWNAAVRTSRVTELPNLAQLATETHLVAFMAINLFNSAIVMVVCALSDPLSDRAQEAKRNITRIYRLQELLGYRSKLPMQSSVILQDVIRVLLNREAEAMLTSVVGLPLAAAGGAQERGQGAGAQWAERQQDPALSMSAPGRSRTVEDALRLPLDIPASAVNASAGMMGDPQAEHLREAARLNGGLASVQRVLPGAARAESLSSAASQMGQSRQDLMQGDFDGLASSHRDPGGYGGMGSPLGTALHGEKDLYWIWSSVADWP</sequence>